<organism evidence="4 5">
    <name type="scientific">Linnemannia gamsii</name>
    <dbReference type="NCBI Taxonomy" id="64522"/>
    <lineage>
        <taxon>Eukaryota</taxon>
        <taxon>Fungi</taxon>
        <taxon>Fungi incertae sedis</taxon>
        <taxon>Mucoromycota</taxon>
        <taxon>Mortierellomycotina</taxon>
        <taxon>Mortierellomycetes</taxon>
        <taxon>Mortierellales</taxon>
        <taxon>Mortierellaceae</taxon>
        <taxon>Linnemannia</taxon>
    </lineage>
</organism>
<dbReference type="InterPro" id="IPR045246">
    <property type="entry name" value="Piwi_ago-like"/>
</dbReference>
<dbReference type="PROSITE" id="PS50821">
    <property type="entry name" value="PAZ"/>
    <property type="match status" value="1"/>
</dbReference>
<dbReference type="Gene3D" id="3.40.50.2300">
    <property type="match status" value="1"/>
</dbReference>
<dbReference type="Gene3D" id="2.170.260.10">
    <property type="entry name" value="paz domain"/>
    <property type="match status" value="1"/>
</dbReference>
<dbReference type="InterPro" id="IPR036397">
    <property type="entry name" value="RNaseH_sf"/>
</dbReference>
<accession>A0A9P6UF72</accession>
<feature type="domain" description="PAZ" evidence="2">
    <location>
        <begin position="217"/>
        <end position="331"/>
    </location>
</feature>
<evidence type="ECO:0000313" key="4">
    <source>
        <dbReference type="EMBL" id="KAG0286843.1"/>
    </source>
</evidence>
<dbReference type="InterPro" id="IPR003165">
    <property type="entry name" value="Piwi"/>
</dbReference>
<dbReference type="InterPro" id="IPR003100">
    <property type="entry name" value="PAZ_dom"/>
</dbReference>
<feature type="domain" description="Piwi" evidence="3">
    <location>
        <begin position="506"/>
        <end position="807"/>
    </location>
</feature>
<dbReference type="Pfam" id="PF16487">
    <property type="entry name" value="ArgoMid"/>
    <property type="match status" value="1"/>
</dbReference>
<protein>
    <recommendedName>
        <fullName evidence="6">Piwi-domain-containing protein</fullName>
    </recommendedName>
</protein>
<dbReference type="InterPro" id="IPR036085">
    <property type="entry name" value="PAZ_dom_sf"/>
</dbReference>
<dbReference type="InterPro" id="IPR032472">
    <property type="entry name" value="ArgoL2"/>
</dbReference>
<proteinExistence type="inferred from homology"/>
<dbReference type="Pfam" id="PF16488">
    <property type="entry name" value="ArgoL2"/>
    <property type="match status" value="1"/>
</dbReference>
<dbReference type="CDD" id="cd02846">
    <property type="entry name" value="PAZ_argonaute_like"/>
    <property type="match status" value="1"/>
</dbReference>
<dbReference type="InterPro" id="IPR012337">
    <property type="entry name" value="RNaseH-like_sf"/>
</dbReference>
<dbReference type="InterPro" id="IPR032474">
    <property type="entry name" value="Argonaute_N"/>
</dbReference>
<evidence type="ECO:0008006" key="6">
    <source>
        <dbReference type="Google" id="ProtNLM"/>
    </source>
</evidence>
<dbReference type="Proteomes" id="UP000823405">
    <property type="component" value="Unassembled WGS sequence"/>
</dbReference>
<dbReference type="SUPFAM" id="SSF101690">
    <property type="entry name" value="PAZ domain"/>
    <property type="match status" value="1"/>
</dbReference>
<dbReference type="AlphaFoldDB" id="A0A9P6UF72"/>
<dbReference type="SUPFAM" id="SSF53098">
    <property type="entry name" value="Ribonuclease H-like"/>
    <property type="match status" value="1"/>
</dbReference>
<dbReference type="Pfam" id="PF02171">
    <property type="entry name" value="Piwi"/>
    <property type="match status" value="1"/>
</dbReference>
<dbReference type="SMART" id="SM00949">
    <property type="entry name" value="PAZ"/>
    <property type="match status" value="1"/>
</dbReference>
<dbReference type="CDD" id="cd04657">
    <property type="entry name" value="Piwi_ago-like"/>
    <property type="match status" value="1"/>
</dbReference>
<gene>
    <name evidence="4" type="ORF">BGZ97_007293</name>
</gene>
<evidence type="ECO:0000259" key="2">
    <source>
        <dbReference type="PROSITE" id="PS50821"/>
    </source>
</evidence>
<evidence type="ECO:0000256" key="1">
    <source>
        <dbReference type="RuleBase" id="RU361178"/>
    </source>
</evidence>
<evidence type="ECO:0000259" key="3">
    <source>
        <dbReference type="PROSITE" id="PS50822"/>
    </source>
</evidence>
<dbReference type="Pfam" id="PF16486">
    <property type="entry name" value="ArgoN"/>
    <property type="match status" value="1"/>
</dbReference>
<dbReference type="InterPro" id="IPR032473">
    <property type="entry name" value="Argonaute_Mid_dom"/>
</dbReference>
<name>A0A9P6UF72_9FUNG</name>
<dbReference type="SMART" id="SM01163">
    <property type="entry name" value="DUF1785"/>
    <property type="match status" value="1"/>
</dbReference>
<sequence>MSVPIRLTELVKRPTPGQAGKAIKVRTNSFEVTTLPDINIHHYDVTITPDVPPPVNRRIFDQFVLLNSKSDLADALPVYDGRKNLFSAKELPFDSRTFEVTLPGETARPGRPVKSFRLKVKKAASINLEELGLFINGKAAKSDNCLTAITALDILIRHKPAMLYTVIGRSFFTPEGKVMLPGGLEAWRGYFQSMRPGVGRMNVNIDISSTAFFQSGSLIEMVCKFVGIREPEGLLRLQDKEWRKIEKFIKGLRVKVSHRDASSRGYKIAKISEKSAAEVTFSHETESGSKTITVATYFKNVYRTSLRYPKLRCITVGRDVVLPMEVCSVVEGQRYPKKLDEAQTAEMIRFAALKPTDRENSIKNGLRVLDYGHNEFHKSFGLKVSNEMSVVNARVLPAPTITYHPTSREANIVPRDGAWNLVGKKVLSGATLTSWGVVIFGTERQFSGSQADHFVRELVITCTDTGMHINNKSPRIAYVNPHGDIEASLHQHWKAAGQAANKEPQLLLIVLPNTGVPLYAEIKRVTDTVLGVASQCVQMAHARQAKKQYCANVCLKMNVKLGGTNSAFGANMAPFITQKPTIVFGADVNHPAPGDTTRPSIAAVVASVDMKSAKYATSIRTQDARLETIQDLESMVVELLRTFFALTKNKPERILFYRDGVSEGEFAQVLRDEVSAIRSACKKLHPTYAPKITFVVVQKRHHTRFFPSQSNQADRSGNCQAGTVVDTGIVHPFEFDFYLQSHAGLLGTSRPAHYNVLCDENRFNSDTLQELTYRMCYLYARCTRSVSMVPAAYYAHLVAQRARFHTRGENWSETTPSESVGEPITYAPVKPRLQQGMALGTSCLWDPS</sequence>
<dbReference type="EMBL" id="JAAAIN010003233">
    <property type="protein sequence ID" value="KAG0286843.1"/>
    <property type="molecule type" value="Genomic_DNA"/>
</dbReference>
<dbReference type="GO" id="GO:0003723">
    <property type="term" value="F:RNA binding"/>
    <property type="evidence" value="ECO:0007669"/>
    <property type="project" value="InterPro"/>
</dbReference>
<comment type="caution">
    <text evidence="4">The sequence shown here is derived from an EMBL/GenBank/DDBJ whole genome shotgun (WGS) entry which is preliminary data.</text>
</comment>
<reference evidence="4" key="1">
    <citation type="journal article" date="2020" name="Fungal Divers.">
        <title>Resolving the Mortierellaceae phylogeny through synthesis of multi-gene phylogenetics and phylogenomics.</title>
        <authorList>
            <person name="Vandepol N."/>
            <person name="Liber J."/>
            <person name="Desiro A."/>
            <person name="Na H."/>
            <person name="Kennedy M."/>
            <person name="Barry K."/>
            <person name="Grigoriev I.V."/>
            <person name="Miller A.N."/>
            <person name="O'Donnell K."/>
            <person name="Stajich J.E."/>
            <person name="Bonito G."/>
        </authorList>
    </citation>
    <scope>NUCLEOTIDE SEQUENCE</scope>
    <source>
        <strain evidence="4">NVP60</strain>
    </source>
</reference>
<dbReference type="SMART" id="SM00950">
    <property type="entry name" value="Piwi"/>
    <property type="match status" value="1"/>
</dbReference>
<dbReference type="InterPro" id="IPR014811">
    <property type="entry name" value="ArgoL1"/>
</dbReference>
<dbReference type="Pfam" id="PF02170">
    <property type="entry name" value="PAZ"/>
    <property type="match status" value="1"/>
</dbReference>
<comment type="similarity">
    <text evidence="1">Belongs to the argonaute family.</text>
</comment>
<keyword evidence="5" id="KW-1185">Reference proteome</keyword>
<dbReference type="PROSITE" id="PS50822">
    <property type="entry name" value="PIWI"/>
    <property type="match status" value="1"/>
</dbReference>
<dbReference type="Gene3D" id="3.30.420.10">
    <property type="entry name" value="Ribonuclease H-like superfamily/Ribonuclease H"/>
    <property type="match status" value="1"/>
</dbReference>
<dbReference type="OrthoDB" id="10252740at2759"/>
<dbReference type="Pfam" id="PF08699">
    <property type="entry name" value="ArgoL1"/>
    <property type="match status" value="1"/>
</dbReference>
<dbReference type="PANTHER" id="PTHR22891">
    <property type="entry name" value="EUKARYOTIC TRANSLATION INITIATION FACTOR 2C"/>
    <property type="match status" value="1"/>
</dbReference>
<evidence type="ECO:0000313" key="5">
    <source>
        <dbReference type="Proteomes" id="UP000823405"/>
    </source>
</evidence>